<dbReference type="PROSITE" id="PS50041">
    <property type="entry name" value="C_TYPE_LECTIN_2"/>
    <property type="match status" value="1"/>
</dbReference>
<keyword evidence="2" id="KW-0812">Transmembrane</keyword>
<feature type="transmembrane region" description="Helical" evidence="2">
    <location>
        <begin position="154"/>
        <end position="177"/>
    </location>
</feature>
<accession>A0ABN9BST9</accession>
<organism evidence="4 5">
    <name type="scientific">Staurois parvus</name>
    <dbReference type="NCBI Taxonomy" id="386267"/>
    <lineage>
        <taxon>Eukaryota</taxon>
        <taxon>Metazoa</taxon>
        <taxon>Chordata</taxon>
        <taxon>Craniata</taxon>
        <taxon>Vertebrata</taxon>
        <taxon>Euteleostomi</taxon>
        <taxon>Amphibia</taxon>
        <taxon>Batrachia</taxon>
        <taxon>Anura</taxon>
        <taxon>Neobatrachia</taxon>
        <taxon>Ranoidea</taxon>
        <taxon>Ranidae</taxon>
        <taxon>Staurois</taxon>
    </lineage>
</organism>
<dbReference type="Proteomes" id="UP001162483">
    <property type="component" value="Unassembled WGS sequence"/>
</dbReference>
<dbReference type="SMART" id="SM00034">
    <property type="entry name" value="CLECT"/>
    <property type="match status" value="1"/>
</dbReference>
<dbReference type="InterPro" id="IPR018378">
    <property type="entry name" value="C-type_lectin_CS"/>
</dbReference>
<dbReference type="EMBL" id="CATNWA010005697">
    <property type="protein sequence ID" value="CAI9550552.1"/>
    <property type="molecule type" value="Genomic_DNA"/>
</dbReference>
<sequence length="204" mass="23269">MQSKSIETDPLCPKTDNSAQWVRQKDFCYAFDVKIYNYSVYTSEQARKMCQTLDPSAKLLTINDEEENEFVSKYLTADVFITRRIWLGVDPNSADQKLWLDGSPIKYNHWTNVPTNTVGSCVVLFPETGTWNRIPCTPGMGRVVCKSPLKSTGVGVAVGLAIFVILALIIGLVIYLYKRRHPLFFSSIRYRRAEDQMESMIDYS</sequence>
<dbReference type="InterPro" id="IPR016187">
    <property type="entry name" value="CTDL_fold"/>
</dbReference>
<name>A0ABN9BST9_9NEOB</name>
<evidence type="ECO:0000313" key="5">
    <source>
        <dbReference type="Proteomes" id="UP001162483"/>
    </source>
</evidence>
<evidence type="ECO:0000259" key="3">
    <source>
        <dbReference type="PROSITE" id="PS50041"/>
    </source>
</evidence>
<dbReference type="SUPFAM" id="SSF56436">
    <property type="entry name" value="C-type lectin-like"/>
    <property type="match status" value="1"/>
</dbReference>
<dbReference type="PANTHER" id="PTHR22803">
    <property type="entry name" value="MANNOSE, PHOSPHOLIPASE, LECTIN RECEPTOR RELATED"/>
    <property type="match status" value="1"/>
</dbReference>
<protein>
    <recommendedName>
        <fullName evidence="3">C-type lectin domain-containing protein</fullName>
    </recommendedName>
</protein>
<proteinExistence type="predicted"/>
<keyword evidence="5" id="KW-1185">Reference proteome</keyword>
<dbReference type="InterPro" id="IPR016186">
    <property type="entry name" value="C-type_lectin-like/link_sf"/>
</dbReference>
<dbReference type="CDD" id="cd00037">
    <property type="entry name" value="CLECT"/>
    <property type="match status" value="1"/>
</dbReference>
<dbReference type="PROSITE" id="PS00615">
    <property type="entry name" value="C_TYPE_LECTIN_1"/>
    <property type="match status" value="1"/>
</dbReference>
<keyword evidence="2" id="KW-0472">Membrane</keyword>
<gene>
    <name evidence="4" type="ORF">SPARVUS_LOCUS3526683</name>
</gene>
<dbReference type="InterPro" id="IPR050111">
    <property type="entry name" value="C-type_lectin/snaclec_domain"/>
</dbReference>
<evidence type="ECO:0000256" key="1">
    <source>
        <dbReference type="ARBA" id="ARBA00023157"/>
    </source>
</evidence>
<dbReference type="Pfam" id="PF00059">
    <property type="entry name" value="Lectin_C"/>
    <property type="match status" value="1"/>
</dbReference>
<keyword evidence="1" id="KW-1015">Disulfide bond</keyword>
<dbReference type="InterPro" id="IPR001304">
    <property type="entry name" value="C-type_lectin-like"/>
</dbReference>
<dbReference type="Gene3D" id="3.10.100.10">
    <property type="entry name" value="Mannose-Binding Protein A, subunit A"/>
    <property type="match status" value="1"/>
</dbReference>
<dbReference type="CDD" id="cd12087">
    <property type="entry name" value="TM_EGFR-like"/>
    <property type="match status" value="1"/>
</dbReference>
<evidence type="ECO:0000313" key="4">
    <source>
        <dbReference type="EMBL" id="CAI9550552.1"/>
    </source>
</evidence>
<feature type="domain" description="C-type lectin" evidence="3">
    <location>
        <begin position="24"/>
        <end position="136"/>
    </location>
</feature>
<keyword evidence="2" id="KW-1133">Transmembrane helix</keyword>
<reference evidence="4" key="1">
    <citation type="submission" date="2023-05" db="EMBL/GenBank/DDBJ databases">
        <authorList>
            <person name="Stuckert A."/>
        </authorList>
    </citation>
    <scope>NUCLEOTIDE SEQUENCE</scope>
</reference>
<comment type="caution">
    <text evidence="4">The sequence shown here is derived from an EMBL/GenBank/DDBJ whole genome shotgun (WGS) entry which is preliminary data.</text>
</comment>
<evidence type="ECO:0000256" key="2">
    <source>
        <dbReference type="SAM" id="Phobius"/>
    </source>
</evidence>